<evidence type="ECO:0008006" key="7">
    <source>
        <dbReference type="Google" id="ProtNLM"/>
    </source>
</evidence>
<proteinExistence type="inferred from homology"/>
<sequence length="170" mass="20164">MAGFSRDKYKKLAKGFYGRSKNCIRVMAGRVHKALRYSFRDRKVRRRLCRTSWIQTINAATREHNLPYNRLIWALNQSNIQLNRKILADFAINEPLSFKAYIDEIKIQVKLETKPHKRVIDPLEAYAKQLIIDGELKQTNIKVEEPLPYLFGRREEINKYKEKADQENKI</sequence>
<dbReference type="Gene3D" id="6.10.160.10">
    <property type="match status" value="1"/>
</dbReference>
<dbReference type="InterPro" id="IPR035566">
    <property type="entry name" value="Ribosomal_protein_bL20_C"/>
</dbReference>
<dbReference type="PANTHER" id="PTHR10986">
    <property type="entry name" value="39S RIBOSOMAL PROTEIN L20"/>
    <property type="match status" value="1"/>
</dbReference>
<dbReference type="GO" id="GO:0006412">
    <property type="term" value="P:translation"/>
    <property type="evidence" value="ECO:0007669"/>
    <property type="project" value="InterPro"/>
</dbReference>
<dbReference type="eggNOG" id="KOG4707">
    <property type="taxonomic scope" value="Eukaryota"/>
</dbReference>
<dbReference type="NCBIfam" id="TIGR01032">
    <property type="entry name" value="rplT_bact"/>
    <property type="match status" value="1"/>
</dbReference>
<dbReference type="OrthoDB" id="10251781at2759"/>
<accession>G0QU84</accession>
<dbReference type="PRINTS" id="PR00062">
    <property type="entry name" value="RIBOSOMALL20"/>
</dbReference>
<dbReference type="CDD" id="cd07026">
    <property type="entry name" value="Ribosomal_L20"/>
    <property type="match status" value="1"/>
</dbReference>
<dbReference type="Gene3D" id="1.10.1900.20">
    <property type="entry name" value="Ribosomal protein L20"/>
    <property type="match status" value="1"/>
</dbReference>
<keyword evidence="6" id="KW-1185">Reference proteome</keyword>
<evidence type="ECO:0000313" key="6">
    <source>
        <dbReference type="Proteomes" id="UP000008983"/>
    </source>
</evidence>
<name>G0QU84_ICHMU</name>
<dbReference type="GO" id="GO:0019843">
    <property type="term" value="F:rRNA binding"/>
    <property type="evidence" value="ECO:0007669"/>
    <property type="project" value="InterPro"/>
</dbReference>
<dbReference type="InParanoid" id="G0QU84"/>
<dbReference type="AlphaFoldDB" id="G0QU84"/>
<dbReference type="InterPro" id="IPR005813">
    <property type="entry name" value="Ribosomal_bL20"/>
</dbReference>
<evidence type="ECO:0000256" key="4">
    <source>
        <dbReference type="RuleBase" id="RU000561"/>
    </source>
</evidence>
<dbReference type="GO" id="GO:1990904">
    <property type="term" value="C:ribonucleoprotein complex"/>
    <property type="evidence" value="ECO:0007669"/>
    <property type="project" value="UniProtKB-KW"/>
</dbReference>
<gene>
    <name evidence="5" type="ORF">IMG5_115540</name>
</gene>
<dbReference type="FunFam" id="1.10.1900.20:FF:000001">
    <property type="entry name" value="50S ribosomal protein L20"/>
    <property type="match status" value="1"/>
</dbReference>
<organism evidence="5 6">
    <name type="scientific">Ichthyophthirius multifiliis</name>
    <name type="common">White spot disease agent</name>
    <name type="synonym">Ich</name>
    <dbReference type="NCBI Taxonomy" id="5932"/>
    <lineage>
        <taxon>Eukaryota</taxon>
        <taxon>Sar</taxon>
        <taxon>Alveolata</taxon>
        <taxon>Ciliophora</taxon>
        <taxon>Intramacronucleata</taxon>
        <taxon>Oligohymenophorea</taxon>
        <taxon>Hymenostomatida</taxon>
        <taxon>Ophryoglenina</taxon>
        <taxon>Ichthyophthirius</taxon>
    </lineage>
</organism>
<dbReference type="OMA" id="VITHQQE"/>
<dbReference type="GeneID" id="14907356"/>
<evidence type="ECO:0000313" key="5">
    <source>
        <dbReference type="EMBL" id="EGR31221.1"/>
    </source>
</evidence>
<dbReference type="Pfam" id="PF00453">
    <property type="entry name" value="Ribosomal_L20"/>
    <property type="match status" value="1"/>
</dbReference>
<protein>
    <recommendedName>
        <fullName evidence="7">50S ribosomal protein L20</fullName>
    </recommendedName>
</protein>
<dbReference type="EMBL" id="GL983904">
    <property type="protein sequence ID" value="EGR31221.1"/>
    <property type="molecule type" value="Genomic_DNA"/>
</dbReference>
<evidence type="ECO:0000256" key="3">
    <source>
        <dbReference type="ARBA" id="ARBA00023274"/>
    </source>
</evidence>
<dbReference type="FunCoup" id="G0QU84">
    <property type="interactions" value="185"/>
</dbReference>
<keyword evidence="3 4" id="KW-0687">Ribonucleoprotein</keyword>
<evidence type="ECO:0000256" key="1">
    <source>
        <dbReference type="ARBA" id="ARBA00007698"/>
    </source>
</evidence>
<dbReference type="Proteomes" id="UP000008983">
    <property type="component" value="Unassembled WGS sequence"/>
</dbReference>
<dbReference type="SUPFAM" id="SSF74731">
    <property type="entry name" value="Ribosomal protein L20"/>
    <property type="match status" value="1"/>
</dbReference>
<reference evidence="5 6" key="1">
    <citation type="submission" date="2011-07" db="EMBL/GenBank/DDBJ databases">
        <authorList>
            <person name="Coyne R."/>
            <person name="Brami D."/>
            <person name="Johnson J."/>
            <person name="Hostetler J."/>
            <person name="Hannick L."/>
            <person name="Clark T."/>
            <person name="Cassidy-Hanley D."/>
            <person name="Inman J."/>
        </authorList>
    </citation>
    <scope>NUCLEOTIDE SEQUENCE [LARGE SCALE GENOMIC DNA]</scope>
    <source>
        <strain evidence="5 6">G5</strain>
    </source>
</reference>
<comment type="similarity">
    <text evidence="1 4">Belongs to the bacterial ribosomal protein bL20 family.</text>
</comment>
<dbReference type="RefSeq" id="XP_004034707.1">
    <property type="nucleotide sequence ID" value="XM_004034659.1"/>
</dbReference>
<dbReference type="STRING" id="857967.G0QU84"/>
<dbReference type="GO" id="GO:0005840">
    <property type="term" value="C:ribosome"/>
    <property type="evidence" value="ECO:0007669"/>
    <property type="project" value="UniProtKB-KW"/>
</dbReference>
<dbReference type="GO" id="GO:0003735">
    <property type="term" value="F:structural constituent of ribosome"/>
    <property type="evidence" value="ECO:0007669"/>
    <property type="project" value="InterPro"/>
</dbReference>
<keyword evidence="2 4" id="KW-0689">Ribosomal protein</keyword>
<evidence type="ECO:0000256" key="2">
    <source>
        <dbReference type="ARBA" id="ARBA00022980"/>
    </source>
</evidence>